<dbReference type="InterPro" id="IPR000792">
    <property type="entry name" value="Tscrpt_reg_LuxR_C"/>
</dbReference>
<dbReference type="PRINTS" id="PR00038">
    <property type="entry name" value="HTHLUXR"/>
</dbReference>
<evidence type="ECO:0000256" key="2">
    <source>
        <dbReference type="ARBA" id="ARBA00023125"/>
    </source>
</evidence>
<keyword evidence="1 3" id="KW-0597">Phosphoprotein</keyword>
<protein>
    <submittedName>
        <fullName evidence="6">Response regulator transcription factor</fullName>
    </submittedName>
</protein>
<evidence type="ECO:0000259" key="4">
    <source>
        <dbReference type="PROSITE" id="PS50043"/>
    </source>
</evidence>
<dbReference type="GO" id="GO:0000160">
    <property type="term" value="P:phosphorelay signal transduction system"/>
    <property type="evidence" value="ECO:0007669"/>
    <property type="project" value="InterPro"/>
</dbReference>
<keyword evidence="2" id="KW-0238">DNA-binding</keyword>
<proteinExistence type="predicted"/>
<dbReference type="InterPro" id="IPR058245">
    <property type="entry name" value="NreC/VraR/RcsB-like_REC"/>
</dbReference>
<dbReference type="InterPro" id="IPR011006">
    <property type="entry name" value="CheY-like_superfamily"/>
</dbReference>
<evidence type="ECO:0000313" key="7">
    <source>
        <dbReference type="Proteomes" id="UP000318834"/>
    </source>
</evidence>
<feature type="modified residue" description="4-aspartylphosphate" evidence="3">
    <location>
        <position position="57"/>
    </location>
</feature>
<evidence type="ECO:0000259" key="5">
    <source>
        <dbReference type="PROSITE" id="PS50110"/>
    </source>
</evidence>
<dbReference type="InterPro" id="IPR016032">
    <property type="entry name" value="Sig_transdc_resp-reg_C-effctor"/>
</dbReference>
<dbReference type="EMBL" id="VBAP01000060">
    <property type="protein sequence ID" value="TMI73952.1"/>
    <property type="molecule type" value="Genomic_DNA"/>
</dbReference>
<evidence type="ECO:0000256" key="3">
    <source>
        <dbReference type="PROSITE-ProRule" id="PRU00169"/>
    </source>
</evidence>
<dbReference type="SMART" id="SM00421">
    <property type="entry name" value="HTH_LUXR"/>
    <property type="match status" value="1"/>
</dbReference>
<dbReference type="PANTHER" id="PTHR43214:SF43">
    <property type="entry name" value="TWO-COMPONENT RESPONSE REGULATOR"/>
    <property type="match status" value="1"/>
</dbReference>
<dbReference type="CDD" id="cd17535">
    <property type="entry name" value="REC_NarL-like"/>
    <property type="match status" value="1"/>
</dbReference>
<dbReference type="PROSITE" id="PS50110">
    <property type="entry name" value="RESPONSE_REGULATORY"/>
    <property type="match status" value="1"/>
</dbReference>
<dbReference type="CDD" id="cd06170">
    <property type="entry name" value="LuxR_C_like"/>
    <property type="match status" value="1"/>
</dbReference>
<name>A0A537ISD2_9BACT</name>
<dbReference type="SUPFAM" id="SSF46894">
    <property type="entry name" value="C-terminal effector domain of the bipartite response regulators"/>
    <property type="match status" value="1"/>
</dbReference>
<dbReference type="InterPro" id="IPR039420">
    <property type="entry name" value="WalR-like"/>
</dbReference>
<sequence>MPIIKVLLADDWGLFLEGVKSALRQATADIEIVGEATNGEDAVQLTRRLDPAVVLMDQDLPKAGGIEATRAIKQAMPGVEIIIMTERLDDAKALAAIEAGAAGYILKNIPAANLVTALNSVRQGQVFFHPEITRKLIERVGHPADGKPARLGPSPEGLTARELEVLVELTNGSTDRQIASKLTVSEGTVKTHIRNILQKLNVRNRTQAVAHAIRKGFIK</sequence>
<dbReference type="GO" id="GO:0006355">
    <property type="term" value="P:regulation of DNA-templated transcription"/>
    <property type="evidence" value="ECO:0007669"/>
    <property type="project" value="InterPro"/>
</dbReference>
<dbReference type="SUPFAM" id="SSF52172">
    <property type="entry name" value="CheY-like"/>
    <property type="match status" value="1"/>
</dbReference>
<dbReference type="Pfam" id="PF00196">
    <property type="entry name" value="GerE"/>
    <property type="match status" value="1"/>
</dbReference>
<dbReference type="AlphaFoldDB" id="A0A537ISD2"/>
<gene>
    <name evidence="6" type="ORF">E6H05_08275</name>
</gene>
<evidence type="ECO:0000256" key="1">
    <source>
        <dbReference type="ARBA" id="ARBA00022553"/>
    </source>
</evidence>
<dbReference type="PANTHER" id="PTHR43214">
    <property type="entry name" value="TWO-COMPONENT RESPONSE REGULATOR"/>
    <property type="match status" value="1"/>
</dbReference>
<dbReference type="Gene3D" id="3.40.50.2300">
    <property type="match status" value="1"/>
</dbReference>
<organism evidence="6 7">
    <name type="scientific">Candidatus Segetimicrobium genomatis</name>
    <dbReference type="NCBI Taxonomy" id="2569760"/>
    <lineage>
        <taxon>Bacteria</taxon>
        <taxon>Bacillati</taxon>
        <taxon>Candidatus Sysuimicrobiota</taxon>
        <taxon>Candidatus Sysuimicrobiia</taxon>
        <taxon>Candidatus Sysuimicrobiales</taxon>
        <taxon>Candidatus Segetimicrobiaceae</taxon>
        <taxon>Candidatus Segetimicrobium</taxon>
    </lineage>
</organism>
<dbReference type="SMART" id="SM00448">
    <property type="entry name" value="REC"/>
    <property type="match status" value="1"/>
</dbReference>
<dbReference type="InterPro" id="IPR001789">
    <property type="entry name" value="Sig_transdc_resp-reg_receiver"/>
</dbReference>
<comment type="caution">
    <text evidence="6">The sequence shown here is derived from an EMBL/GenBank/DDBJ whole genome shotgun (WGS) entry which is preliminary data.</text>
</comment>
<evidence type="ECO:0000313" key="6">
    <source>
        <dbReference type="EMBL" id="TMI73952.1"/>
    </source>
</evidence>
<accession>A0A537ISD2</accession>
<feature type="domain" description="Response regulatory" evidence="5">
    <location>
        <begin position="5"/>
        <end position="122"/>
    </location>
</feature>
<dbReference type="Proteomes" id="UP000318834">
    <property type="component" value="Unassembled WGS sequence"/>
</dbReference>
<reference evidence="6 7" key="1">
    <citation type="journal article" date="2019" name="Nat. Microbiol.">
        <title>Mediterranean grassland soil C-N compound turnover is dependent on rainfall and depth, and is mediated by genomically divergent microorganisms.</title>
        <authorList>
            <person name="Diamond S."/>
            <person name="Andeer P.F."/>
            <person name="Li Z."/>
            <person name="Crits-Christoph A."/>
            <person name="Burstein D."/>
            <person name="Anantharaman K."/>
            <person name="Lane K.R."/>
            <person name="Thomas B.C."/>
            <person name="Pan C."/>
            <person name="Northen T.R."/>
            <person name="Banfield J.F."/>
        </authorList>
    </citation>
    <scope>NUCLEOTIDE SEQUENCE [LARGE SCALE GENOMIC DNA]</scope>
    <source>
        <strain evidence="6">NP_8</strain>
    </source>
</reference>
<feature type="domain" description="HTH luxR-type" evidence="4">
    <location>
        <begin position="151"/>
        <end position="216"/>
    </location>
</feature>
<dbReference type="GO" id="GO:0003677">
    <property type="term" value="F:DNA binding"/>
    <property type="evidence" value="ECO:0007669"/>
    <property type="project" value="UniProtKB-KW"/>
</dbReference>
<dbReference type="PROSITE" id="PS50043">
    <property type="entry name" value="HTH_LUXR_2"/>
    <property type="match status" value="1"/>
</dbReference>
<dbReference type="Pfam" id="PF00072">
    <property type="entry name" value="Response_reg"/>
    <property type="match status" value="1"/>
</dbReference>